<dbReference type="InParanoid" id="G4T560"/>
<dbReference type="InterPro" id="IPR020751">
    <property type="entry name" value="aa-tRNA-synth_I_codon-bd_sub2"/>
</dbReference>
<dbReference type="EC" id="6.1.1.17" evidence="2"/>
<dbReference type="InterPro" id="IPR033910">
    <property type="entry name" value="GluRS_core"/>
</dbReference>
<evidence type="ECO:0000259" key="11">
    <source>
        <dbReference type="Pfam" id="PF19269"/>
    </source>
</evidence>
<feature type="domain" description="Glutamyl/glutaminyl-tRNA synthetase class Ib catalytic" evidence="10">
    <location>
        <begin position="5"/>
        <end position="285"/>
    </location>
</feature>
<dbReference type="InterPro" id="IPR008925">
    <property type="entry name" value="aa_tRNA-synth_I_cd-bd_sf"/>
</dbReference>
<evidence type="ECO:0000256" key="6">
    <source>
        <dbReference type="ARBA" id="ARBA00022917"/>
    </source>
</evidence>
<dbReference type="GO" id="GO:0000049">
    <property type="term" value="F:tRNA binding"/>
    <property type="evidence" value="ECO:0007669"/>
    <property type="project" value="InterPro"/>
</dbReference>
<evidence type="ECO:0000256" key="8">
    <source>
        <dbReference type="ARBA" id="ARBA00030865"/>
    </source>
</evidence>
<dbReference type="SUPFAM" id="SSF52374">
    <property type="entry name" value="Nucleotidylyl transferase"/>
    <property type="match status" value="1"/>
</dbReference>
<evidence type="ECO:0000256" key="5">
    <source>
        <dbReference type="ARBA" id="ARBA00022840"/>
    </source>
</evidence>
<dbReference type="Gene3D" id="1.10.10.350">
    <property type="match status" value="1"/>
</dbReference>
<name>G4T560_SERID</name>
<proteinExistence type="inferred from homology"/>
<evidence type="ECO:0000256" key="9">
    <source>
        <dbReference type="RuleBase" id="RU363037"/>
    </source>
</evidence>
<dbReference type="InterPro" id="IPR000924">
    <property type="entry name" value="Glu/Gln-tRNA-synth"/>
</dbReference>
<dbReference type="STRING" id="1109443.G4T560"/>
<organism evidence="12 13">
    <name type="scientific">Serendipita indica (strain DSM 11827)</name>
    <name type="common">Root endophyte fungus</name>
    <name type="synonym">Piriformospora indica</name>
    <dbReference type="NCBI Taxonomy" id="1109443"/>
    <lineage>
        <taxon>Eukaryota</taxon>
        <taxon>Fungi</taxon>
        <taxon>Dikarya</taxon>
        <taxon>Basidiomycota</taxon>
        <taxon>Agaricomycotina</taxon>
        <taxon>Agaricomycetes</taxon>
        <taxon>Sebacinales</taxon>
        <taxon>Serendipitaceae</taxon>
        <taxon>Serendipita</taxon>
    </lineage>
</organism>
<dbReference type="Pfam" id="PF19269">
    <property type="entry name" value="Anticodon_2"/>
    <property type="match status" value="1"/>
</dbReference>
<keyword evidence="4 9" id="KW-0547">Nucleotide-binding</keyword>
<dbReference type="PANTHER" id="PTHR43311:SF2">
    <property type="entry name" value="GLUTAMATE--TRNA LIGASE, MITOCHONDRIAL-RELATED"/>
    <property type="match status" value="1"/>
</dbReference>
<dbReference type="InterPro" id="IPR004527">
    <property type="entry name" value="Glu-tRNA-ligase_bac/mito"/>
</dbReference>
<keyword evidence="7 9" id="KW-0030">Aminoacyl-tRNA synthetase</keyword>
<sequence length="486" mass="54822">MNTLLRFAPSPTGPLHLGGLRTALFNKLFAQSHGGKWILRIEDTDASRCTPGSVDDIRRGLDWAGLAYDFGPGADNSRGPYFQSERLDLYHTYAHRLLETGDAYRCFCSADELQIKREHLKAAGSTSTYDRSCRKLTEEEVTRRVKSRQPFVIRLDDTVAPALSPFSDMLFGDVRDAQGSLPTDPILVKRDLFPTYHLASVVDDHEMGVSHVLRGEEWLPSLPLHRSLYARLKLTAPIFGHLPLLLNPDGSKMSKRHGDVRVSDFIRKGWEPDAVLNWLAFAGRNLNNPELSTRPASVNELISSFSLDHYTNRRTVLDPVLLSQLNKRHIERQLHDESSRNSLLAKALVQLRAVYPDSTILSQDYVLKVIETLKDRLERIGELPETGRIFFDGSLATSLPPPADIELYRSVVRGFRSWVAETTDPSDVETSRKYLSQEIHCSKKDYMAILRHALGGSKHGPPMKEILSLLGPEEILRRLDNQLPSQ</sequence>
<dbReference type="InterPro" id="IPR045462">
    <property type="entry name" value="aa-tRNA-synth_I_cd-bd"/>
</dbReference>
<evidence type="ECO:0000256" key="7">
    <source>
        <dbReference type="ARBA" id="ARBA00023146"/>
    </source>
</evidence>
<evidence type="ECO:0000313" key="12">
    <source>
        <dbReference type="EMBL" id="CCA66466.1"/>
    </source>
</evidence>
<dbReference type="InterPro" id="IPR049940">
    <property type="entry name" value="GluQ/Sye"/>
</dbReference>
<reference evidence="12 13" key="1">
    <citation type="journal article" date="2011" name="PLoS Pathog.">
        <title>Endophytic Life Strategies Decoded by Genome and Transcriptome Analyses of the Mutualistic Root Symbiont Piriformospora indica.</title>
        <authorList>
            <person name="Zuccaro A."/>
            <person name="Lahrmann U."/>
            <person name="Guldener U."/>
            <person name="Langen G."/>
            <person name="Pfiffi S."/>
            <person name="Biedenkopf D."/>
            <person name="Wong P."/>
            <person name="Samans B."/>
            <person name="Grimm C."/>
            <person name="Basiewicz M."/>
            <person name="Murat C."/>
            <person name="Martin F."/>
            <person name="Kogel K.H."/>
        </authorList>
    </citation>
    <scope>NUCLEOTIDE SEQUENCE [LARGE SCALE GENOMIC DNA]</scope>
    <source>
        <strain evidence="12 13">DSM 11827</strain>
    </source>
</reference>
<dbReference type="EMBL" id="CAFZ01000002">
    <property type="protein sequence ID" value="CCA66466.1"/>
    <property type="molecule type" value="Genomic_DNA"/>
</dbReference>
<dbReference type="OrthoDB" id="428822at2759"/>
<comment type="similarity">
    <text evidence="1">Belongs to the class-I aminoacyl-tRNA synthetase family. Glutamate--tRNA ligase type 1 subfamily.</text>
</comment>
<evidence type="ECO:0000256" key="3">
    <source>
        <dbReference type="ARBA" id="ARBA00022598"/>
    </source>
</evidence>
<dbReference type="PANTHER" id="PTHR43311">
    <property type="entry name" value="GLUTAMATE--TRNA LIGASE"/>
    <property type="match status" value="1"/>
</dbReference>
<dbReference type="SUPFAM" id="SSF48163">
    <property type="entry name" value="An anticodon-binding domain of class I aminoacyl-tRNA synthetases"/>
    <property type="match status" value="1"/>
</dbReference>
<dbReference type="CDD" id="cd00808">
    <property type="entry name" value="GluRS_core"/>
    <property type="match status" value="1"/>
</dbReference>
<dbReference type="FunCoup" id="G4T560">
    <property type="interactions" value="376"/>
</dbReference>
<dbReference type="GO" id="GO:0005524">
    <property type="term" value="F:ATP binding"/>
    <property type="evidence" value="ECO:0007669"/>
    <property type="project" value="UniProtKB-KW"/>
</dbReference>
<protein>
    <recommendedName>
        <fullName evidence="2">glutamate--tRNA ligase</fullName>
        <ecNumber evidence="2">6.1.1.17</ecNumber>
    </recommendedName>
    <alternativeName>
        <fullName evidence="8">Glutamyl-tRNA synthetase</fullName>
    </alternativeName>
</protein>
<dbReference type="Gene3D" id="3.40.50.620">
    <property type="entry name" value="HUPs"/>
    <property type="match status" value="1"/>
</dbReference>
<keyword evidence="6 9" id="KW-0648">Protein biosynthesis</keyword>
<dbReference type="OMA" id="HGATNVM"/>
<keyword evidence="3 9" id="KW-0436">Ligase</keyword>
<dbReference type="PROSITE" id="PS00178">
    <property type="entry name" value="AA_TRNA_LIGASE_I"/>
    <property type="match status" value="1"/>
</dbReference>
<dbReference type="HAMAP" id="MF_00022">
    <property type="entry name" value="Glu_tRNA_synth_type1"/>
    <property type="match status" value="1"/>
</dbReference>
<dbReference type="GO" id="GO:0005739">
    <property type="term" value="C:mitochondrion"/>
    <property type="evidence" value="ECO:0007669"/>
    <property type="project" value="TreeGrafter"/>
</dbReference>
<evidence type="ECO:0000259" key="10">
    <source>
        <dbReference type="Pfam" id="PF00749"/>
    </source>
</evidence>
<evidence type="ECO:0000256" key="2">
    <source>
        <dbReference type="ARBA" id="ARBA00012835"/>
    </source>
</evidence>
<accession>G4T560</accession>
<dbReference type="GO" id="GO:0008270">
    <property type="term" value="F:zinc ion binding"/>
    <property type="evidence" value="ECO:0007669"/>
    <property type="project" value="InterPro"/>
</dbReference>
<dbReference type="InterPro" id="IPR020058">
    <property type="entry name" value="Glu/Gln-tRNA-synth_Ib_cat-dom"/>
</dbReference>
<gene>
    <name evidence="12" type="ORF">PIIN_00152</name>
</gene>
<dbReference type="InterPro" id="IPR014729">
    <property type="entry name" value="Rossmann-like_a/b/a_fold"/>
</dbReference>
<dbReference type="NCBIfam" id="TIGR00464">
    <property type="entry name" value="gltX_bact"/>
    <property type="match status" value="1"/>
</dbReference>
<evidence type="ECO:0000313" key="13">
    <source>
        <dbReference type="Proteomes" id="UP000007148"/>
    </source>
</evidence>
<dbReference type="Proteomes" id="UP000007148">
    <property type="component" value="Unassembled WGS sequence"/>
</dbReference>
<dbReference type="AlphaFoldDB" id="G4T560"/>
<dbReference type="Pfam" id="PF00749">
    <property type="entry name" value="tRNA-synt_1c"/>
    <property type="match status" value="1"/>
</dbReference>
<dbReference type="GO" id="GO:0006424">
    <property type="term" value="P:glutamyl-tRNA aminoacylation"/>
    <property type="evidence" value="ECO:0007669"/>
    <property type="project" value="InterPro"/>
</dbReference>
<feature type="domain" description="Aminoacyl-tRNA synthetase class I anticodon-binding" evidence="11">
    <location>
        <begin position="355"/>
        <end position="482"/>
    </location>
</feature>
<comment type="caution">
    <text evidence="12">The sequence shown here is derived from an EMBL/GenBank/DDBJ whole genome shotgun (WGS) entry which is preliminary data.</text>
</comment>
<dbReference type="PRINTS" id="PR00987">
    <property type="entry name" value="TRNASYNTHGLU"/>
</dbReference>
<dbReference type="GO" id="GO:0004818">
    <property type="term" value="F:glutamate-tRNA ligase activity"/>
    <property type="evidence" value="ECO:0007669"/>
    <property type="project" value="UniProtKB-EC"/>
</dbReference>
<dbReference type="InterPro" id="IPR001412">
    <property type="entry name" value="aa-tRNA-synth_I_CS"/>
</dbReference>
<keyword evidence="13" id="KW-1185">Reference proteome</keyword>
<evidence type="ECO:0000256" key="4">
    <source>
        <dbReference type="ARBA" id="ARBA00022741"/>
    </source>
</evidence>
<keyword evidence="5 9" id="KW-0067">ATP-binding</keyword>
<evidence type="ECO:0000256" key="1">
    <source>
        <dbReference type="ARBA" id="ARBA00007894"/>
    </source>
</evidence>
<dbReference type="eggNOG" id="KOG1149">
    <property type="taxonomic scope" value="Eukaryota"/>
</dbReference>
<dbReference type="HOGENOM" id="CLU_015768_6_3_1"/>